<name>A0A0B3RL99_9RHOB</name>
<dbReference type="Proteomes" id="UP000030960">
    <property type="component" value="Unassembled WGS sequence"/>
</dbReference>
<evidence type="ECO:0000259" key="4">
    <source>
        <dbReference type="PROSITE" id="PS50222"/>
    </source>
</evidence>
<dbReference type="PROSITE" id="PS50222">
    <property type="entry name" value="EF_HAND_2"/>
    <property type="match status" value="2"/>
</dbReference>
<accession>A0A0B3RL99</accession>
<dbReference type="PROSITE" id="PS00018">
    <property type="entry name" value="EF_HAND_1"/>
    <property type="match status" value="2"/>
</dbReference>
<dbReference type="Gene3D" id="1.10.238.10">
    <property type="entry name" value="EF-hand"/>
    <property type="match status" value="1"/>
</dbReference>
<reference evidence="5 6" key="1">
    <citation type="submission" date="2014-10" db="EMBL/GenBank/DDBJ databases">
        <title>Genome sequence of Ponticoccus sp. strain UMTAT08 isolated from clonal culture of toxic dinoflagellate Alexandrium tamiyavanichii.</title>
        <authorList>
            <person name="Gan H.Y."/>
            <person name="Muhd D.-D."/>
            <person name="Mohd Noor M.E."/>
            <person name="Yeong Y.S."/>
            <person name="Usup G."/>
        </authorList>
    </citation>
    <scope>NUCLEOTIDE SEQUENCE [LARGE SCALE GENOMIC DNA]</scope>
    <source>
        <strain evidence="5 6">UMTAT08</strain>
    </source>
</reference>
<keyword evidence="6" id="KW-1185">Reference proteome</keyword>
<keyword evidence="2" id="KW-0812">Transmembrane</keyword>
<dbReference type="InterPro" id="IPR011992">
    <property type="entry name" value="EF-hand-dom_pair"/>
</dbReference>
<feature type="domain" description="EF-hand" evidence="4">
    <location>
        <begin position="134"/>
        <end position="169"/>
    </location>
</feature>
<dbReference type="Pfam" id="PF13202">
    <property type="entry name" value="EF-hand_5"/>
    <property type="match status" value="3"/>
</dbReference>
<evidence type="ECO:0000313" key="6">
    <source>
        <dbReference type="Proteomes" id="UP000030960"/>
    </source>
</evidence>
<feature type="chain" id="PRO_5002082641" evidence="3">
    <location>
        <begin position="24"/>
        <end position="215"/>
    </location>
</feature>
<keyword evidence="3" id="KW-0732">Signal</keyword>
<feature type="region of interest" description="Disordered" evidence="1">
    <location>
        <begin position="194"/>
        <end position="215"/>
    </location>
</feature>
<dbReference type="EMBL" id="JSUQ01000013">
    <property type="protein sequence ID" value="KHQ52005.1"/>
    <property type="molecule type" value="Genomic_DNA"/>
</dbReference>
<feature type="signal peptide" evidence="3">
    <location>
        <begin position="1"/>
        <end position="23"/>
    </location>
</feature>
<dbReference type="InterPro" id="IPR002048">
    <property type="entry name" value="EF_hand_dom"/>
</dbReference>
<dbReference type="GO" id="GO:0005509">
    <property type="term" value="F:calcium ion binding"/>
    <property type="evidence" value="ECO:0007669"/>
    <property type="project" value="InterPro"/>
</dbReference>
<dbReference type="AlphaFoldDB" id="A0A0B3RL99"/>
<gene>
    <name evidence="5" type="ORF">OA50_03412</name>
</gene>
<proteinExistence type="predicted"/>
<sequence>MKMQARMALSALVVAATAGAAVAHGDGERNGRGHHDWHGGQDIMQMMMRGHGMMGAYGGMPGMGMMGIDLPMMGRMPMMGGMYGGLGRMLDEDGDGTVTPEEVRSGLDGLRTEYDANGDGWLSIDEFEALHSALIRESMVDRFQYLDADGDGHITEEEMQAPAALMDHMQSWRDRMMDHDGYGPGRMMPGAEGVRPGQGHMMDDVRPGMQGRQGN</sequence>
<keyword evidence="2" id="KW-0472">Membrane</keyword>
<keyword evidence="2" id="KW-1133">Transmembrane helix</keyword>
<evidence type="ECO:0000313" key="5">
    <source>
        <dbReference type="EMBL" id="KHQ52005.1"/>
    </source>
</evidence>
<dbReference type="SUPFAM" id="SSF47473">
    <property type="entry name" value="EF-hand"/>
    <property type="match status" value="1"/>
</dbReference>
<protein>
    <submittedName>
        <fullName evidence="5">Calcium-binding EF-hand-containing protein</fullName>
    </submittedName>
</protein>
<dbReference type="InterPro" id="IPR018247">
    <property type="entry name" value="EF_Hand_1_Ca_BS"/>
</dbReference>
<feature type="transmembrane region" description="Helical" evidence="2">
    <location>
        <begin position="54"/>
        <end position="72"/>
    </location>
</feature>
<comment type="caution">
    <text evidence="5">The sequence shown here is derived from an EMBL/GenBank/DDBJ whole genome shotgun (WGS) entry which is preliminary data.</text>
</comment>
<evidence type="ECO:0000256" key="3">
    <source>
        <dbReference type="SAM" id="SignalP"/>
    </source>
</evidence>
<feature type="domain" description="EF-hand" evidence="4">
    <location>
        <begin position="88"/>
        <end position="113"/>
    </location>
</feature>
<evidence type="ECO:0000256" key="1">
    <source>
        <dbReference type="SAM" id="MobiDB-lite"/>
    </source>
</evidence>
<dbReference type="RefSeq" id="WP_223306236.1">
    <property type="nucleotide sequence ID" value="NZ_JSUQ01000013.1"/>
</dbReference>
<organism evidence="5 6">
    <name type="scientific">Mameliella alba</name>
    <dbReference type="NCBI Taxonomy" id="561184"/>
    <lineage>
        <taxon>Bacteria</taxon>
        <taxon>Pseudomonadati</taxon>
        <taxon>Pseudomonadota</taxon>
        <taxon>Alphaproteobacteria</taxon>
        <taxon>Rhodobacterales</taxon>
        <taxon>Roseobacteraceae</taxon>
        <taxon>Mameliella</taxon>
    </lineage>
</organism>
<evidence type="ECO:0000256" key="2">
    <source>
        <dbReference type="SAM" id="Phobius"/>
    </source>
</evidence>